<organism evidence="1 2">
    <name type="scientific">Zopfia rhizophila CBS 207.26</name>
    <dbReference type="NCBI Taxonomy" id="1314779"/>
    <lineage>
        <taxon>Eukaryota</taxon>
        <taxon>Fungi</taxon>
        <taxon>Dikarya</taxon>
        <taxon>Ascomycota</taxon>
        <taxon>Pezizomycotina</taxon>
        <taxon>Dothideomycetes</taxon>
        <taxon>Dothideomycetes incertae sedis</taxon>
        <taxon>Zopfiaceae</taxon>
        <taxon>Zopfia</taxon>
    </lineage>
</organism>
<evidence type="ECO:0000313" key="2">
    <source>
        <dbReference type="Proteomes" id="UP000800200"/>
    </source>
</evidence>
<reference evidence="1" key="1">
    <citation type="journal article" date="2020" name="Stud. Mycol.">
        <title>101 Dothideomycetes genomes: a test case for predicting lifestyles and emergence of pathogens.</title>
        <authorList>
            <person name="Haridas S."/>
            <person name="Albert R."/>
            <person name="Binder M."/>
            <person name="Bloem J."/>
            <person name="Labutti K."/>
            <person name="Salamov A."/>
            <person name="Andreopoulos B."/>
            <person name="Baker S."/>
            <person name="Barry K."/>
            <person name="Bills G."/>
            <person name="Bluhm B."/>
            <person name="Cannon C."/>
            <person name="Castanera R."/>
            <person name="Culley D."/>
            <person name="Daum C."/>
            <person name="Ezra D."/>
            <person name="Gonzalez J."/>
            <person name="Henrissat B."/>
            <person name="Kuo A."/>
            <person name="Liang C."/>
            <person name="Lipzen A."/>
            <person name="Lutzoni F."/>
            <person name="Magnuson J."/>
            <person name="Mondo S."/>
            <person name="Nolan M."/>
            <person name="Ohm R."/>
            <person name="Pangilinan J."/>
            <person name="Park H.-J."/>
            <person name="Ramirez L."/>
            <person name="Alfaro M."/>
            <person name="Sun H."/>
            <person name="Tritt A."/>
            <person name="Yoshinaga Y."/>
            <person name="Zwiers L.-H."/>
            <person name="Turgeon B."/>
            <person name="Goodwin S."/>
            <person name="Spatafora J."/>
            <person name="Crous P."/>
            <person name="Grigoriev I."/>
        </authorList>
    </citation>
    <scope>NUCLEOTIDE SEQUENCE</scope>
    <source>
        <strain evidence="1">CBS 207.26</strain>
    </source>
</reference>
<proteinExistence type="predicted"/>
<dbReference type="EMBL" id="ML994658">
    <property type="protein sequence ID" value="KAF2180356.1"/>
    <property type="molecule type" value="Genomic_DNA"/>
</dbReference>
<gene>
    <name evidence="1" type="ORF">K469DRAFT_592545</name>
</gene>
<dbReference type="AlphaFoldDB" id="A0A6A6DRT4"/>
<sequence length="342" mass="37893">MLVKPILKPDPSPPALPVGFDPEKHLAYQPPPKVLKMADIGYPKDTGISPFATCEAFPLFTQEAIRIMRAEVFTEEVWDNCLYLAANASGCHIRGHCPKYAKFMHDALTHPRTLKIISEIAGIDLVPVMDSEVGSILVASSPESVVQHRLANGKGDSAPGQVTNWHYDHYSFVCVVMLSDTTGMVGGETAIQLGNGSVQRVRGPDVGSATVLQGRFINHQALAAQGGRERISMVTSYRPRDPMVNDDVSLKYITRITDIPELYYQFGDYRLEILEGRIRQMRKAFRGRHDAGKSLDISALKGFLEQQIKHLEVTNEEILTLDKLKTGKQYGGGEIFRSIIKS</sequence>
<accession>A0A6A6DRT4</accession>
<dbReference type="PANTHER" id="PTHR41677">
    <property type="entry name" value="YALI0B19030P"/>
    <property type="match status" value="1"/>
</dbReference>
<protein>
    <recommendedName>
        <fullName evidence="3">Fe2OG dioxygenase domain-containing protein</fullName>
    </recommendedName>
</protein>
<evidence type="ECO:0000313" key="1">
    <source>
        <dbReference type="EMBL" id="KAF2180356.1"/>
    </source>
</evidence>
<dbReference type="OrthoDB" id="10256055at2759"/>
<dbReference type="Proteomes" id="UP000800200">
    <property type="component" value="Unassembled WGS sequence"/>
</dbReference>
<evidence type="ECO:0008006" key="3">
    <source>
        <dbReference type="Google" id="ProtNLM"/>
    </source>
</evidence>
<dbReference type="PANTHER" id="PTHR41677:SF1">
    <property type="entry name" value="FE2OG DIOXYGENASE DOMAIN-CONTAINING PROTEIN"/>
    <property type="match status" value="1"/>
</dbReference>
<keyword evidence="2" id="KW-1185">Reference proteome</keyword>
<name>A0A6A6DRT4_9PEZI</name>